<feature type="region of interest" description="Disordered" evidence="2">
    <location>
        <begin position="1"/>
        <end position="24"/>
    </location>
</feature>
<evidence type="ECO:0000313" key="5">
    <source>
        <dbReference type="Proteomes" id="UP000467193"/>
    </source>
</evidence>
<evidence type="ECO:0000256" key="1">
    <source>
        <dbReference type="ARBA" id="ARBA00023002"/>
    </source>
</evidence>
<reference evidence="4 5" key="1">
    <citation type="journal article" date="2019" name="Emerg. Microbes Infect.">
        <title>Comprehensive subspecies identification of 175 nontuberculous mycobacteria species based on 7547 genomic profiles.</title>
        <authorList>
            <person name="Matsumoto Y."/>
            <person name="Kinjo T."/>
            <person name="Motooka D."/>
            <person name="Nabeya D."/>
            <person name="Jung N."/>
            <person name="Uechi K."/>
            <person name="Horii T."/>
            <person name="Iida T."/>
            <person name="Fujita J."/>
            <person name="Nakamura S."/>
        </authorList>
    </citation>
    <scope>NUCLEOTIDE SEQUENCE [LARGE SCALE GENOMIC DNA]</scope>
    <source>
        <strain evidence="4 5">JCM 17899</strain>
    </source>
</reference>
<dbReference type="EMBL" id="AP022588">
    <property type="protein sequence ID" value="BBY28786.1"/>
    <property type="molecule type" value="Genomic_DNA"/>
</dbReference>
<feature type="compositionally biased region" description="Basic and acidic residues" evidence="2">
    <location>
        <begin position="9"/>
        <end position="24"/>
    </location>
</feature>
<dbReference type="Pfam" id="PF00171">
    <property type="entry name" value="Aldedh"/>
    <property type="match status" value="1"/>
</dbReference>
<dbReference type="KEGG" id="msei:MSEDJ_28820"/>
<sequence>MDGMNFSDGWRDSRSGARYDREDPAHTATVVASFPESDAEDVDHAVRAVADAPTTWGRLGAHERRGVLDRAAGLLRERASAIGDDLSAEEGKPVAEARGEVLRAADVFAYVASSADRECGQVFRSQRPGVTLTTQQRPLGVVAAITPFNFPAFVSSGKIAAALMAGDGVVWKPSPLTPMTGAHVVTALLDAGLPTDVLAYLTGTSAGLGEYLVSHPGIDAVTFTGSSRVGALVEVAAARGGKRAQVEKGGNNPLVAAADADVERVVAAVLEGAFGGTGQKCTATGRLVVARALHDDVVDALRAGALDVVVGPGSDPDTRMGPIVSLPAQQSYERSLAAAEAAGADVFRGGRLPGDPSGGYFVRPAIVTGVDPGDDIARDEVFGPCVTVLPFDDFEDAITIANGTPYGLSAALFSDSLHTTEAFLASVRAGTLAVNVPTTGVEAHVPFGGLKDSGSGPREWGPDALSFYSAESTVAVAAGR</sequence>
<evidence type="ECO:0000256" key="2">
    <source>
        <dbReference type="SAM" id="MobiDB-lite"/>
    </source>
</evidence>
<evidence type="ECO:0000259" key="3">
    <source>
        <dbReference type="Pfam" id="PF00171"/>
    </source>
</evidence>
<organism evidence="4 5">
    <name type="scientific">Mycolicibacterium sediminis</name>
    <dbReference type="NCBI Taxonomy" id="1286180"/>
    <lineage>
        <taxon>Bacteria</taxon>
        <taxon>Bacillati</taxon>
        <taxon>Actinomycetota</taxon>
        <taxon>Actinomycetes</taxon>
        <taxon>Mycobacteriales</taxon>
        <taxon>Mycobacteriaceae</taxon>
        <taxon>Mycolicibacterium</taxon>
    </lineage>
</organism>
<name>A0A7I7QSH0_9MYCO</name>
<accession>A0A7I7QSH0</accession>
<dbReference type="PANTHER" id="PTHR11699">
    <property type="entry name" value="ALDEHYDE DEHYDROGENASE-RELATED"/>
    <property type="match status" value="1"/>
</dbReference>
<dbReference type="SUPFAM" id="SSF53720">
    <property type="entry name" value="ALDH-like"/>
    <property type="match status" value="1"/>
</dbReference>
<feature type="domain" description="Aldehyde dehydrogenase" evidence="3">
    <location>
        <begin position="10"/>
        <end position="473"/>
    </location>
</feature>
<dbReference type="Gene3D" id="3.40.309.10">
    <property type="entry name" value="Aldehyde Dehydrogenase, Chain A, domain 2"/>
    <property type="match status" value="1"/>
</dbReference>
<gene>
    <name evidence="4" type="ORF">MSEDJ_28820</name>
</gene>
<dbReference type="AlphaFoldDB" id="A0A7I7QSH0"/>
<keyword evidence="1" id="KW-0560">Oxidoreductase</keyword>
<dbReference type="Proteomes" id="UP000467193">
    <property type="component" value="Chromosome"/>
</dbReference>
<dbReference type="InterPro" id="IPR016161">
    <property type="entry name" value="Ald_DH/histidinol_DH"/>
</dbReference>
<keyword evidence="5" id="KW-1185">Reference proteome</keyword>
<protein>
    <submittedName>
        <fullName evidence="4">Aldehyde dehydrogenase</fullName>
    </submittedName>
</protein>
<dbReference type="InterPro" id="IPR016162">
    <property type="entry name" value="Ald_DH_N"/>
</dbReference>
<dbReference type="Gene3D" id="3.40.605.10">
    <property type="entry name" value="Aldehyde Dehydrogenase, Chain A, domain 1"/>
    <property type="match status" value="1"/>
</dbReference>
<evidence type="ECO:0000313" key="4">
    <source>
        <dbReference type="EMBL" id="BBY28786.1"/>
    </source>
</evidence>
<dbReference type="InterPro" id="IPR016163">
    <property type="entry name" value="Ald_DH_C"/>
</dbReference>
<proteinExistence type="predicted"/>
<dbReference type="InterPro" id="IPR015590">
    <property type="entry name" value="Aldehyde_DH_dom"/>
</dbReference>
<dbReference type="GO" id="GO:0016620">
    <property type="term" value="F:oxidoreductase activity, acting on the aldehyde or oxo group of donors, NAD or NADP as acceptor"/>
    <property type="evidence" value="ECO:0007669"/>
    <property type="project" value="InterPro"/>
</dbReference>